<dbReference type="Gene3D" id="3.60.10.10">
    <property type="entry name" value="Endonuclease/exonuclease/phosphatase"/>
    <property type="match status" value="1"/>
</dbReference>
<proteinExistence type="predicted"/>
<dbReference type="SUPFAM" id="SSF56219">
    <property type="entry name" value="DNase I-like"/>
    <property type="match status" value="1"/>
</dbReference>
<name>A0AAD9WLX7_9ROSI</name>
<evidence type="ECO:0000313" key="1">
    <source>
        <dbReference type="EMBL" id="KAK2634788.1"/>
    </source>
</evidence>
<reference evidence="1" key="1">
    <citation type="journal article" date="2023" name="Plant J.">
        <title>Genome sequences and population genomics provide insights into the demographic history, inbreeding, and mutation load of two 'living fossil' tree species of Dipteronia.</title>
        <authorList>
            <person name="Feng Y."/>
            <person name="Comes H.P."/>
            <person name="Chen J."/>
            <person name="Zhu S."/>
            <person name="Lu R."/>
            <person name="Zhang X."/>
            <person name="Li P."/>
            <person name="Qiu J."/>
            <person name="Olsen K.M."/>
            <person name="Qiu Y."/>
        </authorList>
    </citation>
    <scope>NUCLEOTIDE SEQUENCE</scope>
    <source>
        <strain evidence="1">KIB01</strain>
    </source>
</reference>
<comment type="caution">
    <text evidence="1">The sequence shown here is derived from an EMBL/GenBank/DDBJ whole genome shotgun (WGS) entry which is preliminary data.</text>
</comment>
<accession>A0AAD9WLX7</accession>
<keyword evidence="2" id="KW-1185">Reference proteome</keyword>
<organism evidence="1 2">
    <name type="scientific">Dipteronia dyeriana</name>
    <dbReference type="NCBI Taxonomy" id="168575"/>
    <lineage>
        <taxon>Eukaryota</taxon>
        <taxon>Viridiplantae</taxon>
        <taxon>Streptophyta</taxon>
        <taxon>Embryophyta</taxon>
        <taxon>Tracheophyta</taxon>
        <taxon>Spermatophyta</taxon>
        <taxon>Magnoliopsida</taxon>
        <taxon>eudicotyledons</taxon>
        <taxon>Gunneridae</taxon>
        <taxon>Pentapetalae</taxon>
        <taxon>rosids</taxon>
        <taxon>malvids</taxon>
        <taxon>Sapindales</taxon>
        <taxon>Sapindaceae</taxon>
        <taxon>Hippocastanoideae</taxon>
        <taxon>Acereae</taxon>
        <taxon>Dipteronia</taxon>
    </lineage>
</organism>
<sequence length="338" mass="38617">MEWCSVDSDSTRNVRDVVHREESRIDNGKTNTYSHFWSPMFSRKKVYGVRDTIGKGKSCWIQRSRPKPMHHICKEEITKFIEKGVALGLDFRSRKPVDEEGPLNQVSMGEWNLDEEVAKVMETGVALGFDFNALSWNVRGVGMEEKRRMASCVLQSQKSIIFCIQESKLSVCNNRIFRGLGGGLLNSGVAVDTEGSTGGLLSLWNEDLFIVNDCISNKWCLILAGVLNKNDKEVIFCNIYASNLESEKCELWGFILNVQQFFSFMWCIRGDINTILNMSQRHGGVFNRWSAHAFQDFLFQARVVDILIRGVDFTWSNNREKGSWARLDRFLLSPILLS</sequence>
<dbReference type="InterPro" id="IPR036691">
    <property type="entry name" value="Endo/exonu/phosph_ase_sf"/>
</dbReference>
<dbReference type="EMBL" id="JANJYI010000009">
    <property type="protein sequence ID" value="KAK2634788.1"/>
    <property type="molecule type" value="Genomic_DNA"/>
</dbReference>
<gene>
    <name evidence="1" type="ORF">Ddye_029580</name>
</gene>
<dbReference type="Proteomes" id="UP001280121">
    <property type="component" value="Unassembled WGS sequence"/>
</dbReference>
<protein>
    <submittedName>
        <fullName evidence="1">Uncharacterized protein</fullName>
    </submittedName>
</protein>
<evidence type="ECO:0000313" key="2">
    <source>
        <dbReference type="Proteomes" id="UP001280121"/>
    </source>
</evidence>
<dbReference type="AlphaFoldDB" id="A0AAD9WLX7"/>